<comment type="caution">
    <text evidence="1">The sequence shown here is derived from an EMBL/GenBank/DDBJ whole genome shotgun (WGS) entry which is preliminary data.</text>
</comment>
<evidence type="ECO:0000313" key="2">
    <source>
        <dbReference type="Proteomes" id="UP001229421"/>
    </source>
</evidence>
<protein>
    <submittedName>
        <fullName evidence="1">Uncharacterized protein</fullName>
    </submittedName>
</protein>
<keyword evidence="2" id="KW-1185">Reference proteome</keyword>
<accession>A0AAD8P5J2</accession>
<proteinExistence type="predicted"/>
<name>A0AAD8P5J2_TARER</name>
<gene>
    <name evidence="1" type="ORF">QVD17_09990</name>
</gene>
<reference evidence="1" key="1">
    <citation type="journal article" date="2023" name="bioRxiv">
        <title>Improved chromosome-level genome assembly for marigold (Tagetes erecta).</title>
        <authorList>
            <person name="Jiang F."/>
            <person name="Yuan L."/>
            <person name="Wang S."/>
            <person name="Wang H."/>
            <person name="Xu D."/>
            <person name="Wang A."/>
            <person name="Fan W."/>
        </authorList>
    </citation>
    <scope>NUCLEOTIDE SEQUENCE</scope>
    <source>
        <strain evidence="1">WSJ</strain>
        <tissue evidence="1">Leaf</tissue>
    </source>
</reference>
<dbReference type="EMBL" id="JAUHHV010000002">
    <property type="protein sequence ID" value="KAK1433084.1"/>
    <property type="molecule type" value="Genomic_DNA"/>
</dbReference>
<evidence type="ECO:0000313" key="1">
    <source>
        <dbReference type="EMBL" id="KAK1433084.1"/>
    </source>
</evidence>
<dbReference type="AlphaFoldDB" id="A0AAD8P5J2"/>
<dbReference type="Proteomes" id="UP001229421">
    <property type="component" value="Unassembled WGS sequence"/>
</dbReference>
<sequence length="100" mass="11455">MCIYNCNIKKRDLLFEWRFLIVLSFLIVVKSLDCSYFLACRPVHQTPTTVPGPQNCLIRSSTNCQMSTDVSFIPSGFCFLGCPAQRIQYNLINTFSHNQP</sequence>
<organism evidence="1 2">
    <name type="scientific">Tagetes erecta</name>
    <name type="common">African marigold</name>
    <dbReference type="NCBI Taxonomy" id="13708"/>
    <lineage>
        <taxon>Eukaryota</taxon>
        <taxon>Viridiplantae</taxon>
        <taxon>Streptophyta</taxon>
        <taxon>Embryophyta</taxon>
        <taxon>Tracheophyta</taxon>
        <taxon>Spermatophyta</taxon>
        <taxon>Magnoliopsida</taxon>
        <taxon>eudicotyledons</taxon>
        <taxon>Gunneridae</taxon>
        <taxon>Pentapetalae</taxon>
        <taxon>asterids</taxon>
        <taxon>campanulids</taxon>
        <taxon>Asterales</taxon>
        <taxon>Asteraceae</taxon>
        <taxon>Asteroideae</taxon>
        <taxon>Heliantheae alliance</taxon>
        <taxon>Tageteae</taxon>
        <taxon>Tagetes</taxon>
    </lineage>
</organism>